<reference evidence="1 2" key="1">
    <citation type="submission" date="2019-12" db="EMBL/GenBank/DDBJ databases">
        <title>Chromosome-level assembly of the Caenorhabditis remanei genome.</title>
        <authorList>
            <person name="Teterina A.A."/>
            <person name="Willis J.H."/>
            <person name="Phillips P.C."/>
        </authorList>
    </citation>
    <scope>NUCLEOTIDE SEQUENCE [LARGE SCALE GENOMIC DNA]</scope>
    <source>
        <strain evidence="1 2">PX506</strain>
        <tissue evidence="1">Whole organism</tissue>
    </source>
</reference>
<dbReference type="AlphaFoldDB" id="A0A6A5H500"/>
<organism evidence="1 2">
    <name type="scientific">Caenorhabditis remanei</name>
    <name type="common">Caenorhabditis vulgaris</name>
    <dbReference type="NCBI Taxonomy" id="31234"/>
    <lineage>
        <taxon>Eukaryota</taxon>
        <taxon>Metazoa</taxon>
        <taxon>Ecdysozoa</taxon>
        <taxon>Nematoda</taxon>
        <taxon>Chromadorea</taxon>
        <taxon>Rhabditida</taxon>
        <taxon>Rhabditina</taxon>
        <taxon>Rhabditomorpha</taxon>
        <taxon>Rhabditoidea</taxon>
        <taxon>Rhabditidae</taxon>
        <taxon>Peloderinae</taxon>
        <taxon>Caenorhabditis</taxon>
    </lineage>
</organism>
<proteinExistence type="predicted"/>
<dbReference type="GeneID" id="78775125"/>
<accession>A0A6A5H500</accession>
<protein>
    <submittedName>
        <fullName evidence="1">Uncharacterized protein</fullName>
    </submittedName>
</protein>
<dbReference type="KEGG" id="crq:GCK72_011205"/>
<dbReference type="Gene3D" id="1.20.5.1890">
    <property type="match status" value="1"/>
</dbReference>
<dbReference type="Proteomes" id="UP000483820">
    <property type="component" value="Chromosome III"/>
</dbReference>
<gene>
    <name evidence="1" type="ORF">GCK72_011205</name>
</gene>
<dbReference type="CTD" id="78775125"/>
<evidence type="ECO:0000313" key="2">
    <source>
        <dbReference type="Proteomes" id="UP000483820"/>
    </source>
</evidence>
<evidence type="ECO:0000313" key="1">
    <source>
        <dbReference type="EMBL" id="KAF1762940.1"/>
    </source>
</evidence>
<comment type="caution">
    <text evidence="1">The sequence shown here is derived from an EMBL/GenBank/DDBJ whole genome shotgun (WGS) entry which is preliminary data.</text>
</comment>
<name>A0A6A5H500_CAERE</name>
<dbReference type="EMBL" id="WUAV01000003">
    <property type="protein sequence ID" value="KAF1762940.1"/>
    <property type="molecule type" value="Genomic_DNA"/>
</dbReference>
<sequence length="109" mass="12902">MTLFVFSPNLVELWTDGGSRDAQRGTQSCCNSVILVYFVRQHNRDNFNRLVDAIYHTRNSQLRIWRMFLDLDPQAAMRVLLHQDDIIATFKERDVVQVSQCYSSYDQRR</sequence>
<dbReference type="RefSeq" id="XP_053587863.1">
    <property type="nucleotide sequence ID" value="XM_053728286.1"/>
</dbReference>